<reference evidence="6" key="1">
    <citation type="submission" date="2016-10" db="EMBL/GenBank/DDBJ databases">
        <authorList>
            <person name="Varghese N."/>
            <person name="Submissions S."/>
        </authorList>
    </citation>
    <scope>NUCLEOTIDE SEQUENCE [LARGE SCALE GENOMIC DNA]</scope>
    <source>
        <strain evidence="6">DSM 8344</strain>
    </source>
</reference>
<feature type="active site" description="Tele-AMP-histidine intermediate" evidence="1">
    <location>
        <position position="95"/>
    </location>
</feature>
<dbReference type="GO" id="GO:0016787">
    <property type="term" value="F:hydrolase activity"/>
    <property type="evidence" value="ECO:0007669"/>
    <property type="project" value="UniProtKB-KW"/>
</dbReference>
<dbReference type="OrthoDB" id="9784774at2"/>
<dbReference type="Pfam" id="PF01230">
    <property type="entry name" value="HIT"/>
    <property type="match status" value="1"/>
</dbReference>
<dbReference type="PROSITE" id="PS51084">
    <property type="entry name" value="HIT_2"/>
    <property type="match status" value="1"/>
</dbReference>
<dbReference type="PRINTS" id="PR00332">
    <property type="entry name" value="HISTRIAD"/>
</dbReference>
<evidence type="ECO:0000256" key="1">
    <source>
        <dbReference type="PIRSR" id="PIRSR601310-1"/>
    </source>
</evidence>
<evidence type="ECO:0000313" key="5">
    <source>
        <dbReference type="EMBL" id="SDI48705.1"/>
    </source>
</evidence>
<keyword evidence="5" id="KW-0378">Hydrolase</keyword>
<feature type="domain" description="HIT" evidence="4">
    <location>
        <begin position="2"/>
        <end position="108"/>
    </location>
</feature>
<dbReference type="AlphaFoldDB" id="A0A1G8KYV7"/>
<gene>
    <name evidence="5" type="ORF">SAMN05443529_1434</name>
</gene>
<sequence length="113" mass="12741">MTECVFCTLPAEVNLVENDLVRAFYDKYPVSEGHVLIVPKNHASSFFDATAEEMASVGELLKRVKELLDERFHPDGYNIGANIGSTAGQTVFHWHIHVIPRYNGDIGTVRWHT</sequence>
<proteinExistence type="predicted"/>
<evidence type="ECO:0000256" key="3">
    <source>
        <dbReference type="PROSITE-ProRule" id="PRU00464"/>
    </source>
</evidence>
<protein>
    <submittedName>
        <fullName evidence="5">Diadenosine tetraphosphate (Ap4A) hydrolase</fullName>
    </submittedName>
</protein>
<dbReference type="PANTHER" id="PTHR42997:SF1">
    <property type="entry name" value="AP-4-A PHOSPHORYLASE"/>
    <property type="match status" value="1"/>
</dbReference>
<dbReference type="EMBL" id="FNCP01000043">
    <property type="protein sequence ID" value="SDI48705.1"/>
    <property type="molecule type" value="Genomic_DNA"/>
</dbReference>
<dbReference type="InterPro" id="IPR011146">
    <property type="entry name" value="HIT-like"/>
</dbReference>
<dbReference type="InterPro" id="IPR001310">
    <property type="entry name" value="Histidine_triad_HIT"/>
</dbReference>
<evidence type="ECO:0000313" key="6">
    <source>
        <dbReference type="Proteomes" id="UP000198656"/>
    </source>
</evidence>
<organism evidence="5 6">
    <name type="scientific">Desulfosporosinus hippei DSM 8344</name>
    <dbReference type="NCBI Taxonomy" id="1121419"/>
    <lineage>
        <taxon>Bacteria</taxon>
        <taxon>Bacillati</taxon>
        <taxon>Bacillota</taxon>
        <taxon>Clostridia</taxon>
        <taxon>Eubacteriales</taxon>
        <taxon>Desulfitobacteriaceae</taxon>
        <taxon>Desulfosporosinus</taxon>
    </lineage>
</organism>
<dbReference type="RefSeq" id="WP_092335719.1">
    <property type="nucleotide sequence ID" value="NZ_FNCP01000043.1"/>
</dbReference>
<dbReference type="STRING" id="1121419.SAMN05443529_1434"/>
<accession>A0A1G8KYV7</accession>
<evidence type="ECO:0000256" key="2">
    <source>
        <dbReference type="PIRSR" id="PIRSR601310-3"/>
    </source>
</evidence>
<dbReference type="SUPFAM" id="SSF54197">
    <property type="entry name" value="HIT-like"/>
    <property type="match status" value="1"/>
</dbReference>
<feature type="short sequence motif" description="Histidine triad motif" evidence="2 3">
    <location>
        <begin position="93"/>
        <end position="97"/>
    </location>
</feature>
<dbReference type="PANTHER" id="PTHR42997">
    <property type="entry name" value="HIT FAMILY HYDROLASE"/>
    <property type="match status" value="1"/>
</dbReference>
<keyword evidence="6" id="KW-1185">Reference proteome</keyword>
<dbReference type="Proteomes" id="UP000198656">
    <property type="component" value="Unassembled WGS sequence"/>
</dbReference>
<dbReference type="InterPro" id="IPR036265">
    <property type="entry name" value="HIT-like_sf"/>
</dbReference>
<dbReference type="InterPro" id="IPR052908">
    <property type="entry name" value="AP-4-A_phosphorylase"/>
</dbReference>
<name>A0A1G8KYV7_9FIRM</name>
<dbReference type="Gene3D" id="3.30.428.10">
    <property type="entry name" value="HIT-like"/>
    <property type="match status" value="1"/>
</dbReference>
<evidence type="ECO:0000259" key="4">
    <source>
        <dbReference type="PROSITE" id="PS51084"/>
    </source>
</evidence>